<organism evidence="9 10">
    <name type="scientific">Clostridium ganghwense</name>
    <dbReference type="NCBI Taxonomy" id="312089"/>
    <lineage>
        <taxon>Bacteria</taxon>
        <taxon>Bacillati</taxon>
        <taxon>Bacillota</taxon>
        <taxon>Clostridia</taxon>
        <taxon>Eubacteriales</taxon>
        <taxon>Clostridiaceae</taxon>
        <taxon>Clostridium</taxon>
    </lineage>
</organism>
<dbReference type="Proteomes" id="UP001079657">
    <property type="component" value="Unassembled WGS sequence"/>
</dbReference>
<feature type="transmembrane region" description="Helical" evidence="8">
    <location>
        <begin position="139"/>
        <end position="163"/>
    </location>
</feature>
<dbReference type="SUPFAM" id="SSF81345">
    <property type="entry name" value="ABC transporter involved in vitamin B12 uptake, BtuC"/>
    <property type="match status" value="1"/>
</dbReference>
<keyword evidence="4" id="KW-1003">Cell membrane</keyword>
<reference evidence="9" key="1">
    <citation type="submission" date="2022-12" db="EMBL/GenBank/DDBJ databases">
        <authorList>
            <person name="Wang J."/>
        </authorList>
    </citation>
    <scope>NUCLEOTIDE SEQUENCE</scope>
    <source>
        <strain evidence="9">HY-42-06</strain>
    </source>
</reference>
<name>A0ABT4CP50_9CLOT</name>
<dbReference type="CDD" id="cd06550">
    <property type="entry name" value="TM_ABC_iron-siderophores_like"/>
    <property type="match status" value="1"/>
</dbReference>
<dbReference type="Gene3D" id="1.10.3470.10">
    <property type="entry name" value="ABC transporter involved in vitamin B12 uptake, BtuC"/>
    <property type="match status" value="1"/>
</dbReference>
<comment type="caution">
    <text evidence="9">The sequence shown here is derived from an EMBL/GenBank/DDBJ whole genome shotgun (WGS) entry which is preliminary data.</text>
</comment>
<comment type="subcellular location">
    <subcellularLocation>
        <location evidence="1">Cell membrane</location>
        <topology evidence="1">Multi-pass membrane protein</topology>
    </subcellularLocation>
</comment>
<evidence type="ECO:0000256" key="7">
    <source>
        <dbReference type="ARBA" id="ARBA00023136"/>
    </source>
</evidence>
<feature type="transmembrane region" description="Helical" evidence="8">
    <location>
        <begin position="184"/>
        <end position="205"/>
    </location>
</feature>
<dbReference type="InterPro" id="IPR037294">
    <property type="entry name" value="ABC_BtuC-like"/>
</dbReference>
<dbReference type="RefSeq" id="WP_268049555.1">
    <property type="nucleotide sequence ID" value="NZ_JAPQES010000002.1"/>
</dbReference>
<proteinExistence type="inferred from homology"/>
<evidence type="ECO:0000313" key="9">
    <source>
        <dbReference type="EMBL" id="MCY6370728.1"/>
    </source>
</evidence>
<feature type="transmembrane region" description="Helical" evidence="8">
    <location>
        <begin position="114"/>
        <end position="133"/>
    </location>
</feature>
<dbReference type="Pfam" id="PF01032">
    <property type="entry name" value="FecCD"/>
    <property type="match status" value="1"/>
</dbReference>
<protein>
    <submittedName>
        <fullName evidence="9">Iron ABC transporter permease</fullName>
    </submittedName>
</protein>
<dbReference type="EMBL" id="JAPQES010000002">
    <property type="protein sequence ID" value="MCY6370728.1"/>
    <property type="molecule type" value="Genomic_DNA"/>
</dbReference>
<feature type="transmembrane region" description="Helical" evidence="8">
    <location>
        <begin position="12"/>
        <end position="34"/>
    </location>
</feature>
<gene>
    <name evidence="9" type="ORF">OXH55_08800</name>
</gene>
<keyword evidence="7 8" id="KW-0472">Membrane</keyword>
<comment type="similarity">
    <text evidence="2">Belongs to the binding-protein-dependent transport system permease family. FecCD subfamily.</text>
</comment>
<evidence type="ECO:0000256" key="3">
    <source>
        <dbReference type="ARBA" id="ARBA00022448"/>
    </source>
</evidence>
<evidence type="ECO:0000256" key="2">
    <source>
        <dbReference type="ARBA" id="ARBA00007935"/>
    </source>
</evidence>
<feature type="transmembrane region" description="Helical" evidence="8">
    <location>
        <begin position="231"/>
        <end position="260"/>
    </location>
</feature>
<keyword evidence="5 8" id="KW-0812">Transmembrane</keyword>
<evidence type="ECO:0000313" key="10">
    <source>
        <dbReference type="Proteomes" id="UP001079657"/>
    </source>
</evidence>
<keyword evidence="3" id="KW-0813">Transport</keyword>
<feature type="transmembrane region" description="Helical" evidence="8">
    <location>
        <begin position="301"/>
        <end position="318"/>
    </location>
</feature>
<evidence type="ECO:0000256" key="4">
    <source>
        <dbReference type="ARBA" id="ARBA00022475"/>
    </source>
</evidence>
<feature type="transmembrane region" description="Helical" evidence="8">
    <location>
        <begin position="55"/>
        <end position="72"/>
    </location>
</feature>
<dbReference type="PANTHER" id="PTHR30472:SF25">
    <property type="entry name" value="ABC TRANSPORTER PERMEASE PROTEIN MJ0876-RELATED"/>
    <property type="match status" value="1"/>
</dbReference>
<keyword evidence="10" id="KW-1185">Reference proteome</keyword>
<accession>A0ABT4CP50</accession>
<keyword evidence="6 8" id="KW-1133">Transmembrane helix</keyword>
<evidence type="ECO:0000256" key="6">
    <source>
        <dbReference type="ARBA" id="ARBA00022989"/>
    </source>
</evidence>
<dbReference type="InterPro" id="IPR000522">
    <property type="entry name" value="ABC_transptr_permease_BtuC"/>
</dbReference>
<sequence length="324" mass="35018">MRNSNKKFYSVIVIFILLLTILTITALVCGKVNLFTLKNEVIRDTILIKIRLPRVILAISAGCILAVSGAVLQSLLNNPLADSYTLGISSGAALGACLTIYINIVFEKNIPIQFNAIVFSLLVLILVIKIAGLKGRLTITNLVLAGIIVSSICQAGVSFFKSIADEDAVSMINWLMGNLGSKTIFQVLMVTVTALVGTIICFKYSKELNIMTMGRREALLVGVNYDFINKLFLIICALMTAMCVSLCGIIGFVGLVVPHLTRLLIGADNQRVIPVSAILGSLLLLGADTLTRVVLNHELPVGVLTTLVGGPFFCYIFIKRKEVI</sequence>
<evidence type="ECO:0000256" key="5">
    <source>
        <dbReference type="ARBA" id="ARBA00022692"/>
    </source>
</evidence>
<feature type="transmembrane region" description="Helical" evidence="8">
    <location>
        <begin position="84"/>
        <end position="102"/>
    </location>
</feature>
<evidence type="ECO:0000256" key="8">
    <source>
        <dbReference type="SAM" id="Phobius"/>
    </source>
</evidence>
<dbReference type="PANTHER" id="PTHR30472">
    <property type="entry name" value="FERRIC ENTEROBACTIN TRANSPORT SYSTEM PERMEASE PROTEIN"/>
    <property type="match status" value="1"/>
</dbReference>
<evidence type="ECO:0000256" key="1">
    <source>
        <dbReference type="ARBA" id="ARBA00004651"/>
    </source>
</evidence>